<evidence type="ECO:0000256" key="9">
    <source>
        <dbReference type="HAMAP-Rule" id="MF_00911"/>
    </source>
</evidence>
<feature type="domain" description="POTRA" evidence="10">
    <location>
        <begin position="47"/>
        <end position="116"/>
    </location>
</feature>
<gene>
    <name evidence="9" type="primary">ftsQ</name>
    <name evidence="11" type="ORF">SAMN02745729_11454</name>
</gene>
<keyword evidence="5 9" id="KW-0812">Transmembrane</keyword>
<evidence type="ECO:0000259" key="10">
    <source>
        <dbReference type="PROSITE" id="PS51779"/>
    </source>
</evidence>
<keyword evidence="8 9" id="KW-0131">Cell cycle</keyword>
<dbReference type="STRING" id="1122198.SAMN02745729_11454"/>
<dbReference type="Gene3D" id="3.10.20.310">
    <property type="entry name" value="membrane protein fhac"/>
    <property type="match status" value="1"/>
</dbReference>
<name>A0A1H4G7C2_9GAMM</name>
<dbReference type="Pfam" id="PF03799">
    <property type="entry name" value="FtsQ_DivIB_C"/>
    <property type="match status" value="1"/>
</dbReference>
<dbReference type="HAMAP" id="MF_00911">
    <property type="entry name" value="FtsQ_subfam"/>
    <property type="match status" value="1"/>
</dbReference>
<comment type="function">
    <text evidence="9">Essential cell division protein. May link together the upstream cell division proteins, which are predominantly cytoplasmic, with the downstream cell division proteins, which are predominantly periplasmic. May control correct divisome assembly.</text>
</comment>
<keyword evidence="7 9" id="KW-0472">Membrane</keyword>
<dbReference type="PROSITE" id="PS51779">
    <property type="entry name" value="POTRA"/>
    <property type="match status" value="1"/>
</dbReference>
<sequence length="252" mass="28425">MSRSSVEQHTQQGLDRYWRSVVLLTLLVVFVGIGSSALRELWGWLNQPVAEIRMAGATRHLDKTALAQTLAGGLTSPLLQLDLKQIQEQLIGDPWVHSASVRRQWPPSLEVQLEEEVPVARWGDKGLLNHQGDIFWPELKPEYRALPRLSGPAHETVRIMQQFHDLNRMFSSEGLRLTGLTLETRGAWTLELDNGIRVIAGREQLLPRLKRFLSIYRQNLAEKAGQIEQIDIRYTNGVAVSWRAGAGQDNAG</sequence>
<protein>
    <recommendedName>
        <fullName evidence="9">Cell division protein FtsQ</fullName>
    </recommendedName>
</protein>
<dbReference type="PANTHER" id="PTHR35851:SF1">
    <property type="entry name" value="CELL DIVISION PROTEIN FTSQ"/>
    <property type="match status" value="1"/>
</dbReference>
<evidence type="ECO:0000256" key="4">
    <source>
        <dbReference type="ARBA" id="ARBA00022618"/>
    </source>
</evidence>
<dbReference type="InterPro" id="IPR045335">
    <property type="entry name" value="FtsQ_C_sf"/>
</dbReference>
<dbReference type="AlphaFoldDB" id="A0A1H4G7C2"/>
<dbReference type="InterPro" id="IPR026579">
    <property type="entry name" value="FtsQ"/>
</dbReference>
<dbReference type="Pfam" id="PF08478">
    <property type="entry name" value="POTRA_1"/>
    <property type="match status" value="1"/>
</dbReference>
<keyword evidence="6 9" id="KW-1133">Transmembrane helix</keyword>
<feature type="transmembrane region" description="Helical" evidence="9">
    <location>
        <begin position="21"/>
        <end position="45"/>
    </location>
</feature>
<comment type="similarity">
    <text evidence="9">Belongs to the FtsQ/DivIB family. FtsQ subfamily.</text>
</comment>
<accession>A0A1H4G7C2</accession>
<dbReference type="InterPro" id="IPR013685">
    <property type="entry name" value="POTRA_FtsQ_type"/>
</dbReference>
<evidence type="ECO:0000256" key="8">
    <source>
        <dbReference type="ARBA" id="ARBA00023306"/>
    </source>
</evidence>
<keyword evidence="12" id="KW-1185">Reference proteome</keyword>
<keyword evidence="4 9" id="KW-0132">Cell division</keyword>
<evidence type="ECO:0000256" key="2">
    <source>
        <dbReference type="ARBA" id="ARBA00022475"/>
    </source>
</evidence>
<dbReference type="InterPro" id="IPR005548">
    <property type="entry name" value="Cell_div_FtsQ/DivIB_C"/>
</dbReference>
<evidence type="ECO:0000256" key="5">
    <source>
        <dbReference type="ARBA" id="ARBA00022692"/>
    </source>
</evidence>
<evidence type="ECO:0000256" key="6">
    <source>
        <dbReference type="ARBA" id="ARBA00022989"/>
    </source>
</evidence>
<organism evidence="11 12">
    <name type="scientific">Marinobacterium iners DSM 11526</name>
    <dbReference type="NCBI Taxonomy" id="1122198"/>
    <lineage>
        <taxon>Bacteria</taxon>
        <taxon>Pseudomonadati</taxon>
        <taxon>Pseudomonadota</taxon>
        <taxon>Gammaproteobacteria</taxon>
        <taxon>Oceanospirillales</taxon>
        <taxon>Oceanospirillaceae</taxon>
        <taxon>Marinobacterium</taxon>
    </lineage>
</organism>
<proteinExistence type="inferred from homology"/>
<evidence type="ECO:0000256" key="7">
    <source>
        <dbReference type="ARBA" id="ARBA00023136"/>
    </source>
</evidence>
<reference evidence="12" key="1">
    <citation type="submission" date="2016-10" db="EMBL/GenBank/DDBJ databases">
        <authorList>
            <person name="Varghese N."/>
            <person name="Submissions S."/>
        </authorList>
    </citation>
    <scope>NUCLEOTIDE SEQUENCE [LARGE SCALE GENOMIC DNA]</scope>
    <source>
        <strain evidence="12">DSM 11526</strain>
    </source>
</reference>
<dbReference type="GO" id="GO:0005886">
    <property type="term" value="C:plasma membrane"/>
    <property type="evidence" value="ECO:0007669"/>
    <property type="project" value="UniProtKB-SubCell"/>
</dbReference>
<dbReference type="Proteomes" id="UP000242469">
    <property type="component" value="Unassembled WGS sequence"/>
</dbReference>
<dbReference type="GO" id="GO:0032153">
    <property type="term" value="C:cell division site"/>
    <property type="evidence" value="ECO:0007669"/>
    <property type="project" value="UniProtKB-UniRule"/>
</dbReference>
<dbReference type="OrthoDB" id="9790370at2"/>
<dbReference type="InterPro" id="IPR034746">
    <property type="entry name" value="POTRA"/>
</dbReference>
<dbReference type="PANTHER" id="PTHR35851">
    <property type="entry name" value="CELL DIVISION PROTEIN FTSQ"/>
    <property type="match status" value="1"/>
</dbReference>
<dbReference type="GO" id="GO:0043093">
    <property type="term" value="P:FtsZ-dependent cytokinesis"/>
    <property type="evidence" value="ECO:0007669"/>
    <property type="project" value="UniProtKB-UniRule"/>
</dbReference>
<keyword evidence="3 9" id="KW-0997">Cell inner membrane</keyword>
<evidence type="ECO:0000313" key="12">
    <source>
        <dbReference type="Proteomes" id="UP000242469"/>
    </source>
</evidence>
<comment type="subcellular location">
    <subcellularLocation>
        <location evidence="9">Cell inner membrane</location>
        <topology evidence="9">Single-pass type II membrane protein</topology>
    </subcellularLocation>
    <subcellularLocation>
        <location evidence="1">Membrane</location>
    </subcellularLocation>
    <text evidence="9">Localizes to the division septum.</text>
</comment>
<keyword evidence="2 9" id="KW-1003">Cell membrane</keyword>
<dbReference type="GO" id="GO:0090529">
    <property type="term" value="P:cell septum assembly"/>
    <property type="evidence" value="ECO:0007669"/>
    <property type="project" value="InterPro"/>
</dbReference>
<dbReference type="RefSeq" id="WP_091827406.1">
    <property type="nucleotide sequence ID" value="NZ_FNRJ01000014.1"/>
</dbReference>
<evidence type="ECO:0000313" key="11">
    <source>
        <dbReference type="EMBL" id="SEB04930.1"/>
    </source>
</evidence>
<comment type="subunit">
    <text evidence="9">Part of a complex composed of FtsB, FtsL and FtsQ.</text>
</comment>
<evidence type="ECO:0000256" key="1">
    <source>
        <dbReference type="ARBA" id="ARBA00004370"/>
    </source>
</evidence>
<dbReference type="Gene3D" id="3.40.50.11690">
    <property type="entry name" value="Cell division protein FtsQ/DivIB"/>
    <property type="match status" value="1"/>
</dbReference>
<dbReference type="EMBL" id="FNRJ01000014">
    <property type="protein sequence ID" value="SEB04930.1"/>
    <property type="molecule type" value="Genomic_DNA"/>
</dbReference>
<evidence type="ECO:0000256" key="3">
    <source>
        <dbReference type="ARBA" id="ARBA00022519"/>
    </source>
</evidence>